<dbReference type="Gene3D" id="3.40.50.300">
    <property type="entry name" value="P-loop containing nucleotide triphosphate hydrolases"/>
    <property type="match status" value="1"/>
</dbReference>
<dbReference type="InterPro" id="IPR004701">
    <property type="entry name" value="PTS_EIIA_man-typ"/>
</dbReference>
<dbReference type="PANTHER" id="PTHR32071">
    <property type="entry name" value="TRANSCRIPTIONAL REGULATORY PROTEIN"/>
    <property type="match status" value="1"/>
</dbReference>
<evidence type="ECO:0000259" key="9">
    <source>
        <dbReference type="PROSITE" id="PS51372"/>
    </source>
</evidence>
<dbReference type="InterPro" id="IPR036634">
    <property type="entry name" value="PRD_sf"/>
</dbReference>
<dbReference type="SMART" id="SM00382">
    <property type="entry name" value="AAA"/>
    <property type="match status" value="1"/>
</dbReference>
<dbReference type="InterPro" id="IPR036390">
    <property type="entry name" value="WH_DNA-bd_sf"/>
</dbReference>
<dbReference type="InterPro" id="IPR025943">
    <property type="entry name" value="Sigma_54_int_dom_ATP-bd_2"/>
</dbReference>
<dbReference type="CDD" id="cd00009">
    <property type="entry name" value="AAA"/>
    <property type="match status" value="1"/>
</dbReference>
<feature type="domain" description="PTS EIIA type-4" evidence="8">
    <location>
        <begin position="592"/>
        <end position="724"/>
    </location>
</feature>
<dbReference type="PROSITE" id="PS00676">
    <property type="entry name" value="SIGMA54_INTERACT_2"/>
    <property type="match status" value="1"/>
</dbReference>
<keyword evidence="1" id="KW-0808">Transferase</keyword>
<protein>
    <submittedName>
        <fullName evidence="10">Transcriptional regulator</fullName>
    </submittedName>
</protein>
<dbReference type="KEGG" id="pce:PECL_344"/>
<dbReference type="AlphaFoldDB" id="G8PB26"/>
<feature type="domain" description="PRD" evidence="9">
    <location>
        <begin position="861"/>
        <end position="966"/>
    </location>
</feature>
<dbReference type="STRING" id="701521.PECL_344"/>
<dbReference type="PROSITE" id="PS51096">
    <property type="entry name" value="PTS_EIIA_TYPE_4"/>
    <property type="match status" value="1"/>
</dbReference>
<gene>
    <name evidence="10" type="ordered locus">PECL_344</name>
</gene>
<dbReference type="eggNOG" id="COG1221">
    <property type="taxonomic scope" value="Bacteria"/>
</dbReference>
<dbReference type="InterPro" id="IPR002078">
    <property type="entry name" value="Sigma_54_int"/>
</dbReference>
<reference evidence="10 11" key="1">
    <citation type="journal article" date="2012" name="J. Bacteriol.">
        <title>Complete Genome Sequence of the Beer Spoilage Organism Pediococcus claussenii ATCC BAA-344T.</title>
        <authorList>
            <person name="Pittet V."/>
            <person name="Abegunde T."/>
            <person name="Marfleet T."/>
            <person name="Haakensen M."/>
            <person name="Morrow K."/>
            <person name="Jayaprakash T."/>
            <person name="Schroeder K."/>
            <person name="Trost B."/>
            <person name="Byrns S."/>
            <person name="Bergsveinson J."/>
            <person name="Kusalik A."/>
            <person name="Ziola B."/>
        </authorList>
    </citation>
    <scope>NUCLEOTIDE SEQUENCE [LARGE SCALE GENOMIC DNA]</scope>
    <source>
        <strain evidence="10 11">ATCC BAA-344</strain>
    </source>
</reference>
<dbReference type="RefSeq" id="WP_014214853.1">
    <property type="nucleotide sequence ID" value="NC_016605.1"/>
</dbReference>
<dbReference type="InterPro" id="IPR011608">
    <property type="entry name" value="PRD"/>
</dbReference>
<keyword evidence="4" id="KW-0067">ATP-binding</keyword>
<dbReference type="InterPro" id="IPR003593">
    <property type="entry name" value="AAA+_ATPase"/>
</dbReference>
<keyword evidence="3" id="KW-0418">Kinase</keyword>
<evidence type="ECO:0000256" key="5">
    <source>
        <dbReference type="ARBA" id="ARBA00023125"/>
    </source>
</evidence>
<dbReference type="GO" id="GO:0006355">
    <property type="term" value="P:regulation of DNA-templated transcription"/>
    <property type="evidence" value="ECO:0007669"/>
    <property type="project" value="InterPro"/>
</dbReference>
<dbReference type="HOGENOM" id="CLU_014204_1_1_9"/>
<dbReference type="InterPro" id="IPR027417">
    <property type="entry name" value="P-loop_NTPase"/>
</dbReference>
<organism evidence="10 11">
    <name type="scientific">Pediococcus claussenii (strain ATCC BAA-344 / DSM 14800 / JCM 18046 / KCTC 3811 / LMG 21948 / P06)</name>
    <dbReference type="NCBI Taxonomy" id="701521"/>
    <lineage>
        <taxon>Bacteria</taxon>
        <taxon>Bacillati</taxon>
        <taxon>Bacillota</taxon>
        <taxon>Bacilli</taxon>
        <taxon>Lactobacillales</taxon>
        <taxon>Lactobacillaceae</taxon>
        <taxon>Pediococcus</taxon>
    </lineage>
</organism>
<dbReference type="CDD" id="cd00006">
    <property type="entry name" value="PTS_IIA_man"/>
    <property type="match status" value="1"/>
</dbReference>
<dbReference type="Pfam" id="PF00874">
    <property type="entry name" value="PRD"/>
    <property type="match status" value="2"/>
</dbReference>
<evidence type="ECO:0000313" key="11">
    <source>
        <dbReference type="Proteomes" id="UP000005444"/>
    </source>
</evidence>
<feature type="region of interest" description="Disordered" evidence="6">
    <location>
        <begin position="84"/>
        <end position="107"/>
    </location>
</feature>
<evidence type="ECO:0000256" key="1">
    <source>
        <dbReference type="ARBA" id="ARBA00022679"/>
    </source>
</evidence>
<dbReference type="PROSITE" id="PS50045">
    <property type="entry name" value="SIGMA54_INTERACT_4"/>
    <property type="match status" value="1"/>
</dbReference>
<feature type="domain" description="Sigma-54 factor interaction" evidence="7">
    <location>
        <begin position="124"/>
        <end position="358"/>
    </location>
</feature>
<dbReference type="GO" id="GO:0016301">
    <property type="term" value="F:kinase activity"/>
    <property type="evidence" value="ECO:0007669"/>
    <property type="project" value="UniProtKB-KW"/>
</dbReference>
<accession>G8PB26</accession>
<evidence type="ECO:0000256" key="6">
    <source>
        <dbReference type="SAM" id="MobiDB-lite"/>
    </source>
</evidence>
<evidence type="ECO:0000259" key="8">
    <source>
        <dbReference type="PROSITE" id="PS51096"/>
    </source>
</evidence>
<evidence type="ECO:0000259" key="7">
    <source>
        <dbReference type="PROSITE" id="PS50045"/>
    </source>
</evidence>
<dbReference type="InterPro" id="IPR033887">
    <property type="entry name" value="PTS_IIA_man"/>
</dbReference>
<dbReference type="Gene3D" id="3.40.50.2300">
    <property type="match status" value="1"/>
</dbReference>
<dbReference type="Pfam" id="PF00158">
    <property type="entry name" value="Sigma54_activat"/>
    <property type="match status" value="1"/>
</dbReference>
<dbReference type="PROSITE" id="PS51372">
    <property type="entry name" value="PRD_2"/>
    <property type="match status" value="2"/>
</dbReference>
<dbReference type="GO" id="GO:0003677">
    <property type="term" value="F:DNA binding"/>
    <property type="evidence" value="ECO:0007669"/>
    <property type="project" value="UniProtKB-KW"/>
</dbReference>
<dbReference type="PATRIC" id="fig|701521.8.peg.323"/>
<evidence type="ECO:0000256" key="3">
    <source>
        <dbReference type="ARBA" id="ARBA00022777"/>
    </source>
</evidence>
<dbReference type="EMBL" id="CP003137">
    <property type="protein sequence ID" value="AEV94655.1"/>
    <property type="molecule type" value="Genomic_DNA"/>
</dbReference>
<dbReference type="InterPro" id="IPR036662">
    <property type="entry name" value="PTS_EIIA_man-typ_sf"/>
</dbReference>
<dbReference type="Gene3D" id="1.10.1790.10">
    <property type="entry name" value="PRD domain"/>
    <property type="match status" value="2"/>
</dbReference>
<proteinExistence type="predicted"/>
<dbReference type="Gene3D" id="3.40.50.510">
    <property type="entry name" value="Phosphotransferase system, mannose-type IIA component"/>
    <property type="match status" value="1"/>
</dbReference>
<dbReference type="eggNOG" id="COG3933">
    <property type="taxonomic scope" value="Bacteria"/>
</dbReference>
<sequence>MTRQERIYQYMVENTMAVQSVDAMGNDGLTTAAVASSLQIARPNVSKELNDLVRQGKLLKSAGRPVQYCVALVDMLSDTLDETRNTQEHESGFAQTNKHTDEEIKNEPQQTTILQYSDDLLTHMIGGNSSMHNQIEQAKAAMLYPPRGLNTLIIGPTGSGKTFFANAMFEYTKSQKLMPGAKGLITFNCADYAHNPELLMSHLFGYTKGSFTGANDDQEGLIQEADGGMLFLDEVHRLPPEGQEMIFYFMDHGTYSRLGETAKTHHANVRLVCATTEDPESSLLQTFVRRIPITIQLPSFNKRSPQERIELLRSLLTIEANRTNKQITLTEDVVQALLGSVTYGNVGQLKSNVQLVCAQGFLNNIDNEDEIVITSDKLPSNIKDGLLHLASDRRELGEISKLLQPYMTIKPDSKRSLPVNHNDSYELPYNLYEIIGDKATMLREEGLDQEHINNFITTDINLHLKSFYKEDAITQSTENKLAEIVDSDIIEFSKEIQPQIESKLNYQFRDNFIYAMSLHISSFIKRIQSGKPMRLMGNDLVAMVKDYPDELEVANTIKEQLEERYNMPIPESESYYLAILIISLKMAPSKGNVGIVVAAHGSSTASSMVQVVSQLLSDNSVESYDMPLDVDPQVAYRGIVEKVRDANQGNGVLLLVDMGSLSTFAPKITEETQIPVQVIDMVTTAMVLEATRKASFIESDLNGIYSELREFHGYSRVASSKKEIEDDDADVKRLLPNKPKAVIAICSTGEGTAQRIKNLLDQLLVQNLIEDVKIIPISIVNMKERITEINKQYTVIAATGVMDPEIGVPFMALQSLLQGGGEQFVRQLVERSEVAWVTNIGNTEVSKEVCRKYLSDYFMFINPDKFTSILWNYVGYLEEQRHVKFNDPFKISLIMHLGGAVERALTNTAIPATEDEIREIQGQEWLKLVQNANHEYLDKVQITLTSSEEFYIYKLLETWQEKNDTMTSDTLVQ</sequence>
<keyword evidence="2" id="KW-0547">Nucleotide-binding</keyword>
<dbReference type="SUPFAM" id="SSF52540">
    <property type="entry name" value="P-loop containing nucleoside triphosphate hydrolases"/>
    <property type="match status" value="1"/>
</dbReference>
<dbReference type="GO" id="GO:0009401">
    <property type="term" value="P:phosphoenolpyruvate-dependent sugar phosphotransferase system"/>
    <property type="evidence" value="ECO:0007669"/>
    <property type="project" value="InterPro"/>
</dbReference>
<dbReference type="PANTHER" id="PTHR32071:SF90">
    <property type="entry name" value="TRANSCRIPTIONAL REGULATORY PROTEIN LEVR"/>
    <property type="match status" value="1"/>
</dbReference>
<evidence type="ECO:0000256" key="4">
    <source>
        <dbReference type="ARBA" id="ARBA00022840"/>
    </source>
</evidence>
<keyword evidence="11" id="KW-1185">Reference proteome</keyword>
<dbReference type="SUPFAM" id="SSF53062">
    <property type="entry name" value="PTS system fructose IIA component-like"/>
    <property type="match status" value="1"/>
</dbReference>
<dbReference type="GO" id="GO:0005524">
    <property type="term" value="F:ATP binding"/>
    <property type="evidence" value="ECO:0007669"/>
    <property type="project" value="UniProtKB-KW"/>
</dbReference>
<dbReference type="Pfam" id="PF03610">
    <property type="entry name" value="EIIA-man"/>
    <property type="match status" value="1"/>
</dbReference>
<dbReference type="SUPFAM" id="SSF46785">
    <property type="entry name" value="Winged helix' DNA-binding domain"/>
    <property type="match status" value="1"/>
</dbReference>
<keyword evidence="5" id="KW-0238">DNA-binding</keyword>
<name>G8PB26_PEDCP</name>
<dbReference type="GO" id="GO:0016020">
    <property type="term" value="C:membrane"/>
    <property type="evidence" value="ECO:0007669"/>
    <property type="project" value="InterPro"/>
</dbReference>
<evidence type="ECO:0000256" key="2">
    <source>
        <dbReference type="ARBA" id="ARBA00022741"/>
    </source>
</evidence>
<feature type="domain" description="PRD" evidence="9">
    <location>
        <begin position="484"/>
        <end position="591"/>
    </location>
</feature>
<evidence type="ECO:0000313" key="10">
    <source>
        <dbReference type="EMBL" id="AEV94655.1"/>
    </source>
</evidence>
<dbReference type="Proteomes" id="UP000005444">
    <property type="component" value="Chromosome"/>
</dbReference>
<dbReference type="SUPFAM" id="SSF63520">
    <property type="entry name" value="PTS-regulatory domain, PRD"/>
    <property type="match status" value="2"/>
</dbReference>